<feature type="transmembrane region" description="Helical" evidence="5">
    <location>
        <begin position="6"/>
        <end position="25"/>
    </location>
</feature>
<sequence>MKQNLLAIYIIAGILIIVGTISYFLKSDNQDYSDKIKVIKTFELPYALREISGISHINDSKIACIQDEEGILFIYDLEKKDVVKEILFGPRGDYESIRIIDSIAYVIESNGKLFKINNFESDSRKIEIYKTGFNNKNDIESLDFLKEENIFLTIPKRQNLSDKSDDFIIYEINSKTYKVEKEPYFRMKVNDSIFQEREPFFTNKHLNPSELTIHPDTKEIYILDSKVPRLLILNPNGSFKNMYKLNPKNFQQPEGLSFDSKGRMYISNEESDFLKQNIQLVEWE</sequence>
<accession>A0ABW3GSP5</accession>
<keyword evidence="7" id="KW-1185">Reference proteome</keyword>
<reference evidence="7" key="1">
    <citation type="journal article" date="2019" name="Int. J. Syst. Evol. Microbiol.">
        <title>The Global Catalogue of Microorganisms (GCM) 10K type strain sequencing project: providing services to taxonomists for standard genome sequencing and annotation.</title>
        <authorList>
            <consortium name="The Broad Institute Genomics Platform"/>
            <consortium name="The Broad Institute Genome Sequencing Center for Infectious Disease"/>
            <person name="Wu L."/>
            <person name="Ma J."/>
        </authorList>
    </citation>
    <scope>NUCLEOTIDE SEQUENCE [LARGE SCALE GENOMIC DNA]</scope>
    <source>
        <strain evidence="7">CCUG 56752</strain>
    </source>
</reference>
<keyword evidence="3" id="KW-1003">Cell membrane</keyword>
<organism evidence="6 7">
    <name type="scientific">Psychroflexus salinarum</name>
    <dbReference type="NCBI Taxonomy" id="546024"/>
    <lineage>
        <taxon>Bacteria</taxon>
        <taxon>Pseudomonadati</taxon>
        <taxon>Bacteroidota</taxon>
        <taxon>Flavobacteriia</taxon>
        <taxon>Flavobacteriales</taxon>
        <taxon>Flavobacteriaceae</taxon>
        <taxon>Psychroflexus</taxon>
    </lineage>
</organism>
<evidence type="ECO:0000256" key="1">
    <source>
        <dbReference type="ARBA" id="ARBA00004236"/>
    </source>
</evidence>
<dbReference type="Pfam" id="PF06977">
    <property type="entry name" value="SdiA-regulated"/>
    <property type="match status" value="1"/>
</dbReference>
<keyword evidence="4 5" id="KW-0472">Membrane</keyword>
<evidence type="ECO:0000313" key="6">
    <source>
        <dbReference type="EMBL" id="MFD0932210.1"/>
    </source>
</evidence>
<dbReference type="InterPro" id="IPR009722">
    <property type="entry name" value="YjiK/CarP"/>
</dbReference>
<dbReference type="EMBL" id="JBHTIV010000006">
    <property type="protein sequence ID" value="MFD0932210.1"/>
    <property type="molecule type" value="Genomic_DNA"/>
</dbReference>
<dbReference type="Proteomes" id="UP001597049">
    <property type="component" value="Unassembled WGS sequence"/>
</dbReference>
<name>A0ABW3GSP5_9FLAO</name>
<evidence type="ECO:0000256" key="3">
    <source>
        <dbReference type="ARBA" id="ARBA00022475"/>
    </source>
</evidence>
<keyword evidence="5" id="KW-0812">Transmembrane</keyword>
<keyword evidence="5" id="KW-1133">Transmembrane helix</keyword>
<gene>
    <name evidence="6" type="ORF">ACFQ0R_06285</name>
</gene>
<comment type="subcellular location">
    <subcellularLocation>
        <location evidence="1">Cell membrane</location>
    </subcellularLocation>
</comment>
<evidence type="ECO:0000313" key="7">
    <source>
        <dbReference type="Proteomes" id="UP001597049"/>
    </source>
</evidence>
<comment type="caution">
    <text evidence="6">The sequence shown here is derived from an EMBL/GenBank/DDBJ whole genome shotgun (WGS) entry which is preliminary data.</text>
</comment>
<proteinExistence type="inferred from homology"/>
<dbReference type="Gene3D" id="2.120.10.30">
    <property type="entry name" value="TolB, C-terminal domain"/>
    <property type="match status" value="1"/>
</dbReference>
<comment type="similarity">
    <text evidence="2">Belongs to the YjiK family.</text>
</comment>
<evidence type="ECO:0000256" key="5">
    <source>
        <dbReference type="SAM" id="Phobius"/>
    </source>
</evidence>
<dbReference type="InterPro" id="IPR011042">
    <property type="entry name" value="6-blade_b-propeller_TolB-like"/>
</dbReference>
<evidence type="ECO:0000256" key="2">
    <source>
        <dbReference type="ARBA" id="ARBA00009852"/>
    </source>
</evidence>
<evidence type="ECO:0000256" key="4">
    <source>
        <dbReference type="ARBA" id="ARBA00023136"/>
    </source>
</evidence>
<dbReference type="SUPFAM" id="SSF63825">
    <property type="entry name" value="YWTD domain"/>
    <property type="match status" value="1"/>
</dbReference>
<protein>
    <submittedName>
        <fullName evidence="6">SdiA-regulated domain-containing protein</fullName>
    </submittedName>
</protein>
<dbReference type="RefSeq" id="WP_379657540.1">
    <property type="nucleotide sequence ID" value="NZ_JBHTIV010000006.1"/>
</dbReference>